<dbReference type="SUPFAM" id="SSF64376">
    <property type="entry name" value="YlxR-like"/>
    <property type="match status" value="1"/>
</dbReference>
<proteinExistence type="predicted"/>
<dbReference type="Gene3D" id="3.30.1230.10">
    <property type="entry name" value="YlxR-like"/>
    <property type="match status" value="1"/>
</dbReference>
<feature type="domain" description="YlxR" evidence="1">
    <location>
        <begin position="11"/>
        <end position="83"/>
    </location>
</feature>
<evidence type="ECO:0000259" key="1">
    <source>
        <dbReference type="Pfam" id="PF04296"/>
    </source>
</evidence>
<sequence length="92" mass="10449">MVKSRKKIPLRKCVVTGEMKPKKELIRVVRSKEGEVSVDPTGKKNGRGAYLTLDKDVILTAKKRNSLANQLQAQIDDQIFDELLELAEKENR</sequence>
<dbReference type="EMBL" id="NILC01000026">
    <property type="protein sequence ID" value="TWL25521.1"/>
    <property type="molecule type" value="Genomic_DNA"/>
</dbReference>
<dbReference type="AlphaFoldDB" id="A0A8B5YAN8"/>
<accession>A0A8B5YAN8</accession>
<dbReference type="CDD" id="cd00279">
    <property type="entry name" value="YlxR"/>
    <property type="match status" value="1"/>
</dbReference>
<reference evidence="2 3" key="1">
    <citation type="submission" date="2019-06" db="EMBL/GenBank/DDBJ databases">
        <title>Genome sequence analysis of &gt;100 Bacillus licheniformis strains suggests intrinsic resistance to this species.</title>
        <authorList>
            <person name="Wels M."/>
            <person name="Siezen R.J."/>
            <person name="Johansen E."/>
            <person name="Stuer-Lauridsen B."/>
            <person name="Bjerre K."/>
            <person name="Nielsen B.K.K."/>
        </authorList>
    </citation>
    <scope>NUCLEOTIDE SEQUENCE [LARGE SCALE GENOMIC DNA]</scope>
    <source>
        <strain evidence="2 3">BAC-16736</strain>
    </source>
</reference>
<dbReference type="InterPro" id="IPR037465">
    <property type="entry name" value="YlxR"/>
</dbReference>
<dbReference type="Proteomes" id="UP000435910">
    <property type="component" value="Unassembled WGS sequence"/>
</dbReference>
<gene>
    <name evidence="2" type="ORF">CHCC16736_4404</name>
</gene>
<dbReference type="PANTHER" id="PTHR34215">
    <property type="entry name" value="BLL0784 PROTEIN"/>
    <property type="match status" value="1"/>
</dbReference>
<organism evidence="2 3">
    <name type="scientific">Bacillus licheniformis</name>
    <dbReference type="NCBI Taxonomy" id="1402"/>
    <lineage>
        <taxon>Bacteria</taxon>
        <taxon>Bacillati</taxon>
        <taxon>Bacillota</taxon>
        <taxon>Bacilli</taxon>
        <taxon>Bacillales</taxon>
        <taxon>Bacillaceae</taxon>
        <taxon>Bacillus</taxon>
    </lineage>
</organism>
<evidence type="ECO:0000313" key="2">
    <source>
        <dbReference type="EMBL" id="TWL25521.1"/>
    </source>
</evidence>
<comment type="caution">
    <text evidence="2">The sequence shown here is derived from an EMBL/GenBank/DDBJ whole genome shotgun (WGS) entry which is preliminary data.</text>
</comment>
<dbReference type="PANTHER" id="PTHR34215:SF1">
    <property type="entry name" value="YLXR DOMAIN-CONTAINING PROTEIN"/>
    <property type="match status" value="1"/>
</dbReference>
<evidence type="ECO:0000313" key="3">
    <source>
        <dbReference type="Proteomes" id="UP000435910"/>
    </source>
</evidence>
<dbReference type="NCBIfam" id="NF047356">
    <property type="entry name" value="RNA_bind_RnpM"/>
    <property type="match status" value="1"/>
</dbReference>
<dbReference type="Pfam" id="PF04296">
    <property type="entry name" value="YlxR"/>
    <property type="match status" value="1"/>
</dbReference>
<dbReference type="InterPro" id="IPR007393">
    <property type="entry name" value="YlxR_dom"/>
</dbReference>
<protein>
    <recommendedName>
        <fullName evidence="1">YlxR domain-containing protein</fullName>
    </recommendedName>
</protein>
<dbReference type="InterPro" id="IPR035931">
    <property type="entry name" value="YlxR-like_sf"/>
</dbReference>
<name>A0A8B5YAN8_BACLI</name>